<dbReference type="SMART" id="SM00342">
    <property type="entry name" value="HTH_ARAC"/>
    <property type="match status" value="1"/>
</dbReference>
<keyword evidence="1" id="KW-0805">Transcription regulation</keyword>
<organism evidence="5 6">
    <name type="scientific">Actinokineospora auranticolor</name>
    <dbReference type="NCBI Taxonomy" id="155976"/>
    <lineage>
        <taxon>Bacteria</taxon>
        <taxon>Bacillati</taxon>
        <taxon>Actinomycetota</taxon>
        <taxon>Actinomycetes</taxon>
        <taxon>Pseudonocardiales</taxon>
        <taxon>Pseudonocardiaceae</taxon>
        <taxon>Actinokineospora</taxon>
    </lineage>
</organism>
<keyword evidence="3" id="KW-0804">Transcription</keyword>
<dbReference type="InterPro" id="IPR009057">
    <property type="entry name" value="Homeodomain-like_sf"/>
</dbReference>
<gene>
    <name evidence="5" type="ORF">CLV40_11772</name>
</gene>
<name>A0A2S6GI18_9PSEU</name>
<dbReference type="Proteomes" id="UP000239203">
    <property type="component" value="Unassembled WGS sequence"/>
</dbReference>
<dbReference type="GO" id="GO:0043565">
    <property type="term" value="F:sequence-specific DNA binding"/>
    <property type="evidence" value="ECO:0007669"/>
    <property type="project" value="InterPro"/>
</dbReference>
<dbReference type="SUPFAM" id="SSF46689">
    <property type="entry name" value="Homeodomain-like"/>
    <property type="match status" value="2"/>
</dbReference>
<evidence type="ECO:0000313" key="6">
    <source>
        <dbReference type="Proteomes" id="UP000239203"/>
    </source>
</evidence>
<dbReference type="Gene3D" id="2.60.120.10">
    <property type="entry name" value="Jelly Rolls"/>
    <property type="match status" value="1"/>
</dbReference>
<dbReference type="PANTHER" id="PTHR46796:SF2">
    <property type="entry name" value="TRANSCRIPTIONAL REGULATORY PROTEIN"/>
    <property type="match status" value="1"/>
</dbReference>
<dbReference type="Gene3D" id="1.10.10.60">
    <property type="entry name" value="Homeodomain-like"/>
    <property type="match status" value="2"/>
</dbReference>
<dbReference type="InterPro" id="IPR050204">
    <property type="entry name" value="AraC_XylS_family_regulators"/>
</dbReference>
<dbReference type="InterPro" id="IPR014710">
    <property type="entry name" value="RmlC-like_jellyroll"/>
</dbReference>
<dbReference type="InterPro" id="IPR018060">
    <property type="entry name" value="HTH_AraC"/>
</dbReference>
<sequence>MGPKAADASAIWRPGFSGIEVLHARFRRHRYSRHAHDATTVAVVDAGAAEFECAGRHHVAPRGSVFLISPGVVHTGVPGDPDGYRYRVLYLTDEAFTRLRPGQAPPRFAAADTVVRDPELYLRLDAAHRLLAGPAAPAAQRAALAAVAARLGGHAVRGPQVEDARGHRAVAAARAYLEARATTKVTLADLARASEVSPYHLVRVFSAELGVPPHAYQLGLRVRIARGLLEAGATAARAASEAGFCDQAHLSRVFKSYTGVTPGQFARATRRANRGAP</sequence>
<dbReference type="InterPro" id="IPR003313">
    <property type="entry name" value="AraC-bd"/>
</dbReference>
<dbReference type="Pfam" id="PF02311">
    <property type="entry name" value="AraC_binding"/>
    <property type="match status" value="1"/>
</dbReference>
<dbReference type="Pfam" id="PF12833">
    <property type="entry name" value="HTH_18"/>
    <property type="match status" value="1"/>
</dbReference>
<dbReference type="PROSITE" id="PS01124">
    <property type="entry name" value="HTH_ARAC_FAMILY_2"/>
    <property type="match status" value="1"/>
</dbReference>
<keyword evidence="6" id="KW-1185">Reference proteome</keyword>
<dbReference type="GO" id="GO:0003700">
    <property type="term" value="F:DNA-binding transcription factor activity"/>
    <property type="evidence" value="ECO:0007669"/>
    <property type="project" value="InterPro"/>
</dbReference>
<feature type="domain" description="HTH araC/xylS-type" evidence="4">
    <location>
        <begin position="171"/>
        <end position="268"/>
    </location>
</feature>
<dbReference type="AlphaFoldDB" id="A0A2S6GI18"/>
<protein>
    <submittedName>
        <fullName evidence="5">AraC-like DNA-binding protein</fullName>
    </submittedName>
</protein>
<accession>A0A2S6GI18</accession>
<keyword evidence="2 5" id="KW-0238">DNA-binding</keyword>
<evidence type="ECO:0000259" key="4">
    <source>
        <dbReference type="PROSITE" id="PS01124"/>
    </source>
</evidence>
<evidence type="ECO:0000256" key="2">
    <source>
        <dbReference type="ARBA" id="ARBA00023125"/>
    </source>
</evidence>
<dbReference type="EMBL" id="PTIX01000017">
    <property type="protein sequence ID" value="PPK64833.1"/>
    <property type="molecule type" value="Genomic_DNA"/>
</dbReference>
<proteinExistence type="predicted"/>
<dbReference type="PANTHER" id="PTHR46796">
    <property type="entry name" value="HTH-TYPE TRANSCRIPTIONAL ACTIVATOR RHAS-RELATED"/>
    <property type="match status" value="1"/>
</dbReference>
<dbReference type="SUPFAM" id="SSF51215">
    <property type="entry name" value="Regulatory protein AraC"/>
    <property type="match status" value="1"/>
</dbReference>
<evidence type="ECO:0000256" key="3">
    <source>
        <dbReference type="ARBA" id="ARBA00023163"/>
    </source>
</evidence>
<comment type="caution">
    <text evidence="5">The sequence shown here is derived from an EMBL/GenBank/DDBJ whole genome shotgun (WGS) entry which is preliminary data.</text>
</comment>
<evidence type="ECO:0000313" key="5">
    <source>
        <dbReference type="EMBL" id="PPK64833.1"/>
    </source>
</evidence>
<reference evidence="5 6" key="1">
    <citation type="submission" date="2018-02" db="EMBL/GenBank/DDBJ databases">
        <title>Genomic Encyclopedia of Archaeal and Bacterial Type Strains, Phase II (KMG-II): from individual species to whole genera.</title>
        <authorList>
            <person name="Goeker M."/>
        </authorList>
    </citation>
    <scope>NUCLEOTIDE SEQUENCE [LARGE SCALE GENOMIC DNA]</scope>
    <source>
        <strain evidence="5 6">YU 961-1</strain>
    </source>
</reference>
<evidence type="ECO:0000256" key="1">
    <source>
        <dbReference type="ARBA" id="ARBA00023015"/>
    </source>
</evidence>
<dbReference type="InterPro" id="IPR037923">
    <property type="entry name" value="HTH-like"/>
</dbReference>